<dbReference type="PANTHER" id="PTHR45586">
    <property type="entry name" value="TPR REPEAT-CONTAINING PROTEIN PA4667"/>
    <property type="match status" value="1"/>
</dbReference>
<keyword evidence="2 3" id="KW-0802">TPR repeat</keyword>
<dbReference type="Proteomes" id="UP000032025">
    <property type="component" value="Unassembled WGS sequence"/>
</dbReference>
<evidence type="ECO:0000256" key="1">
    <source>
        <dbReference type="ARBA" id="ARBA00022737"/>
    </source>
</evidence>
<keyword evidence="4" id="KW-0812">Transmembrane</keyword>
<evidence type="ECO:0000256" key="4">
    <source>
        <dbReference type="SAM" id="Phobius"/>
    </source>
</evidence>
<keyword evidence="6" id="KW-1185">Reference proteome</keyword>
<keyword evidence="4" id="KW-0472">Membrane</keyword>
<dbReference type="SMART" id="SM00028">
    <property type="entry name" value="TPR"/>
    <property type="match status" value="4"/>
</dbReference>
<comment type="caution">
    <text evidence="5">The sequence shown here is derived from an EMBL/GenBank/DDBJ whole genome shotgun (WGS) entry which is preliminary data.</text>
</comment>
<dbReference type="EMBL" id="BBJS01000012">
    <property type="protein sequence ID" value="GAN12711.1"/>
    <property type="molecule type" value="Genomic_DNA"/>
</dbReference>
<protein>
    <submittedName>
        <fullName evidence="5">DNA, contig: SP612</fullName>
    </submittedName>
</protein>
<proteinExistence type="predicted"/>
<dbReference type="Pfam" id="PF13432">
    <property type="entry name" value="TPR_16"/>
    <property type="match status" value="4"/>
</dbReference>
<feature type="repeat" description="TPR" evidence="3">
    <location>
        <begin position="208"/>
        <end position="241"/>
    </location>
</feature>
<evidence type="ECO:0000313" key="6">
    <source>
        <dbReference type="Proteomes" id="UP000032025"/>
    </source>
</evidence>
<keyword evidence="4" id="KW-1133">Transmembrane helix</keyword>
<sequence>MAIGRTVSAAEPVHRGRDRRAAQPYPMMRRKRRIWRRRSIRRRARLIAILAVIALGMIGLAYLLRGGEPPVDPAVALRNAAAALQTGNYHAAHDQARRAAIAAPGSRAAQMTLARTSLLLEEGVAAEAALDRAIANGVPVAQTLAMRAEARLLQGNLAGAQDAVAKMPPVRDAEMIRIAAKVRAAQTSGGAAMRATLQQLATAHPDDAAIWTDLGRSRFGAGDMAGATQAAARAVALAPADPRALTLQGEIVRARYGLAAALPWLRQALERDSYYHPALIQYAATLGDLGRATDALAATRTALVSRPGSPEAFYLQAVIAARAGRYPLAEGLLQLTRGALAQRPATAMLEGVIAYAQGRPQKAARAWGRLVTMQPMNIGARRLLAAAQIGTGDRSAALATLRPILARPDADGYALRLAAMALAGGGDSAPLVDRAAQGRRGDSTVFRPDRPLADLTQGAAGAPTDPTYVLGVLRGLASQGNWGAAIARAQALVRATPGAPAAQMAYGDMLALAGRSGEAVAPYARTADLTFDEPAMLRLIDGYVRTARPKDAAVALGLYVSQNPQSVSARRLLGQWQLQGGEWDAAIETLEGLRSQLGPRDVVLLRDLALAYAGAGDAVVARRYGAAAYRLAPMNAKVADAFGVTLAAAGEADGARQLFDKALALSPGNPAIIAHRDAL</sequence>
<keyword evidence="1" id="KW-0677">Repeat</keyword>
<name>A0A0C9MPR5_SPHPI</name>
<feature type="repeat" description="TPR" evidence="3">
    <location>
        <begin position="636"/>
        <end position="669"/>
    </location>
</feature>
<organism evidence="5 6">
    <name type="scientific">Sphingomonas paucimobilis NBRC 13935</name>
    <dbReference type="NCBI Taxonomy" id="1219050"/>
    <lineage>
        <taxon>Bacteria</taxon>
        <taxon>Pseudomonadati</taxon>
        <taxon>Pseudomonadota</taxon>
        <taxon>Alphaproteobacteria</taxon>
        <taxon>Sphingomonadales</taxon>
        <taxon>Sphingomonadaceae</taxon>
        <taxon>Sphingomonas</taxon>
    </lineage>
</organism>
<dbReference type="PROSITE" id="PS50005">
    <property type="entry name" value="TPR"/>
    <property type="match status" value="2"/>
</dbReference>
<dbReference type="InterPro" id="IPR011990">
    <property type="entry name" value="TPR-like_helical_dom_sf"/>
</dbReference>
<evidence type="ECO:0000256" key="2">
    <source>
        <dbReference type="ARBA" id="ARBA00022803"/>
    </source>
</evidence>
<dbReference type="InterPro" id="IPR019734">
    <property type="entry name" value="TPR_rpt"/>
</dbReference>
<dbReference type="Gene3D" id="1.25.40.10">
    <property type="entry name" value="Tetratricopeptide repeat domain"/>
    <property type="match status" value="3"/>
</dbReference>
<gene>
    <name evidence="5" type="ORF">SP6_12_01080</name>
</gene>
<feature type="transmembrane region" description="Helical" evidence="4">
    <location>
        <begin position="46"/>
        <end position="64"/>
    </location>
</feature>
<dbReference type="AlphaFoldDB" id="A0A0C9MPR5"/>
<dbReference type="SUPFAM" id="SSF48452">
    <property type="entry name" value="TPR-like"/>
    <property type="match status" value="3"/>
</dbReference>
<evidence type="ECO:0000313" key="5">
    <source>
        <dbReference type="EMBL" id="GAN12711.1"/>
    </source>
</evidence>
<accession>A0A0C9MPR5</accession>
<reference evidence="5 6" key="1">
    <citation type="submission" date="2014-08" db="EMBL/GenBank/DDBJ databases">
        <title>Whole genome shotgun sequence of Sphingomonas paucimobilis NBRC 13935.</title>
        <authorList>
            <person name="Hosoyama A."/>
            <person name="Hashimoto M."/>
            <person name="Hosoyama Y."/>
            <person name="Noguchi M."/>
            <person name="Uohara A."/>
            <person name="Ohji S."/>
            <person name="Katano-Makiyama Y."/>
            <person name="Ichikawa N."/>
            <person name="Kimura A."/>
            <person name="Yamazoe A."/>
            <person name="Fujita N."/>
        </authorList>
    </citation>
    <scope>NUCLEOTIDE SEQUENCE [LARGE SCALE GENOMIC DNA]</scope>
    <source>
        <strain evidence="5 6">NBRC 13935</strain>
    </source>
</reference>
<dbReference type="InterPro" id="IPR051012">
    <property type="entry name" value="CellSynth/LPSAsmb/PSIAsmb"/>
</dbReference>
<dbReference type="PANTHER" id="PTHR45586:SF1">
    <property type="entry name" value="LIPOPOLYSACCHARIDE ASSEMBLY PROTEIN B"/>
    <property type="match status" value="1"/>
</dbReference>
<evidence type="ECO:0000256" key="3">
    <source>
        <dbReference type="PROSITE-ProRule" id="PRU00339"/>
    </source>
</evidence>